<comment type="caution">
    <text evidence="3">The sequence shown here is derived from an EMBL/GenBank/DDBJ whole genome shotgun (WGS) entry which is preliminary data.</text>
</comment>
<feature type="region of interest" description="Disordered" evidence="1">
    <location>
        <begin position="267"/>
        <end position="294"/>
    </location>
</feature>
<proteinExistence type="predicted"/>
<name>A0A6G0X2L0_9STRA</name>
<evidence type="ECO:0000256" key="1">
    <source>
        <dbReference type="SAM" id="MobiDB-lite"/>
    </source>
</evidence>
<dbReference type="Proteomes" id="UP000481153">
    <property type="component" value="Unassembled WGS sequence"/>
</dbReference>
<dbReference type="GO" id="GO:0005730">
    <property type="term" value="C:nucleolus"/>
    <property type="evidence" value="ECO:0007669"/>
    <property type="project" value="TreeGrafter"/>
</dbReference>
<dbReference type="VEuPathDB" id="FungiDB:AeMF1_009583"/>
<dbReference type="GO" id="GO:0042254">
    <property type="term" value="P:ribosome biogenesis"/>
    <property type="evidence" value="ECO:0007669"/>
    <property type="project" value="TreeGrafter"/>
</dbReference>
<dbReference type="PANTHER" id="PTHR15682">
    <property type="entry name" value="UNHEALTHY RIBOSOME BIOGENESIS PROTEIN 2 HOMOLOG"/>
    <property type="match status" value="1"/>
</dbReference>
<feature type="domain" description="Nucleolar 27S pre-rRNA processing Urb2/Npa2 C-terminal" evidence="2">
    <location>
        <begin position="1186"/>
        <end position="1351"/>
    </location>
</feature>
<dbReference type="EMBL" id="VJMJ01000118">
    <property type="protein sequence ID" value="KAF0734035.1"/>
    <property type="molecule type" value="Genomic_DNA"/>
</dbReference>
<evidence type="ECO:0000259" key="2">
    <source>
        <dbReference type="Pfam" id="PF10441"/>
    </source>
</evidence>
<gene>
    <name evidence="3" type="ORF">Ae201684_009208</name>
</gene>
<evidence type="ECO:0000313" key="3">
    <source>
        <dbReference type="EMBL" id="KAF0734035.1"/>
    </source>
</evidence>
<keyword evidence="4" id="KW-1185">Reference proteome</keyword>
<evidence type="ECO:0000313" key="4">
    <source>
        <dbReference type="Proteomes" id="UP000481153"/>
    </source>
</evidence>
<dbReference type="Pfam" id="PF10441">
    <property type="entry name" value="Urb2"/>
    <property type="match status" value="1"/>
</dbReference>
<accession>A0A6G0X2L0</accession>
<dbReference type="InterPro" id="IPR016024">
    <property type="entry name" value="ARM-type_fold"/>
</dbReference>
<dbReference type="InterPro" id="IPR018849">
    <property type="entry name" value="Urb2/Npa2_C"/>
</dbReference>
<feature type="compositionally biased region" description="Polar residues" evidence="1">
    <location>
        <begin position="267"/>
        <end position="282"/>
    </location>
</feature>
<organism evidence="3 4">
    <name type="scientific">Aphanomyces euteiches</name>
    <dbReference type="NCBI Taxonomy" id="100861"/>
    <lineage>
        <taxon>Eukaryota</taxon>
        <taxon>Sar</taxon>
        <taxon>Stramenopiles</taxon>
        <taxon>Oomycota</taxon>
        <taxon>Saprolegniomycetes</taxon>
        <taxon>Saprolegniales</taxon>
        <taxon>Verrucalvaceae</taxon>
        <taxon>Aphanomyces</taxon>
    </lineage>
</organism>
<protein>
    <recommendedName>
        <fullName evidence="2">Nucleolar 27S pre-rRNA processing Urb2/Npa2 C-terminal domain-containing protein</fullName>
    </recommendedName>
</protein>
<sequence>MAAPIDVSDVVPLLQWTSKSKVKTSSDSTIRIALALLESESNLSSIEAQLHVSSVRILQAILDYAVHTTIKESTPDSFHLLSMAMLRIQSYQLSLQSCSQLLNAVVTVLQAHVGVTQADQAVNERLIHNIASIFVRLFENTTTKTFTPRFGVFKPPTDVYSTFLKDSLTALLALSRVTPCTTIADFILAILHVHHALQTNQSNKKKVFLACKQSLQTLIALRAAMTEQLPFSRSMVDLLDRIAADALFDREHIHGYGGLVMASSQFKPPSPASATKSDNNNGEEPAKKKSKPAAKSSAAASFKLSYQHQLFHEVRDLLKSSNASKIAEFTAMLVRQYVDYIRRATDDAKATGDTKKRKAPGANTAMMPTFTFWLDMTAVAMEVVRVTDGSLESQESLHLLRCLWDVMNASDIYRVAEDNAEQHQYYYLEQVVASIMDRLVLNAEKSCLSAVADETNMLSAMVECSPKILQPHLARLFAYLAIRGSAASKDDDKRLAATCLAKLVESYDAMRLLEEFFGTLFDISTPDATTAICDLFPRLDGASRKAFAALPSGQVESLWLFFHDALYRAVKADNAERLRLVRTIFALYVQEVPVLQYLQPVVHSCAKQTFDLVLWPTIATKSKTSIQRETLSLMGELLELTDKSIDMAFVIDTCFGHPNFFHLVETTCHAEETQSSGLDGILKLCATRVRQLVARFDETNESVEIASFVLTTATYCASHACITPFLSELGVSASSKAASDFVQAMATSAIAQTLVPNIFLDAAFYEIRPFLAVLPVVLTRMLEQRTLALWPLSKKTTLTQLSKSAAAEKFSPTPATTRELEDALAFVSAVPIPFLAGSARDQLFQCMLHIDAAVDGKPLDKAIAAVHRWLEHFLSAMTSPFEPSILAVFEAWASTSFASWSSTSVNAAAPLAKAVVRVLVHFHPKTMDKVQEAVISAATAISASDRLPRSILAMVTICADGWVTSAHAAGERFVATVRPLVLAPSPSAESAAVFAALLHYDLVRAKAHSHELLAALGPMLAVACRTFVNDATSSPGSLRLIHVVCLHKHELHVDLAMFGRLLATLLVAFEAPHVFESFVALVDNASTDEFRLVWHTLTTELKVDNKTRVLAALQAFLSLLRLDKLTPHKRYLHECAKPFLAALVDLCPATTELSQIHVAACEVVVQAFTKADVFGWHASDVQIALLSLRPLLATSLQPSNEWFAGVWQQSYLLLLRLLRQFSSSLPMYLPTFVAGCNALLRALLNVQNRGDDNKKLLHLWASNLTRLYGYMLPQALTLRKHMVYMLAEFFTKTEALPQDVFETLRPGIYALLDVCSKYEKDQLYGSLDSTAKVVLKTMDAHYKETHQFTGKV</sequence>
<dbReference type="PANTHER" id="PTHR15682:SF2">
    <property type="entry name" value="UNHEALTHY RIBOSOME BIOGENESIS PROTEIN 2 HOMOLOG"/>
    <property type="match status" value="1"/>
</dbReference>
<dbReference type="InterPro" id="IPR052609">
    <property type="entry name" value="Ribosome_Biogenesis_Reg"/>
</dbReference>
<dbReference type="SUPFAM" id="SSF48371">
    <property type="entry name" value="ARM repeat"/>
    <property type="match status" value="1"/>
</dbReference>
<reference evidence="3 4" key="1">
    <citation type="submission" date="2019-07" db="EMBL/GenBank/DDBJ databases">
        <title>Genomics analysis of Aphanomyces spp. identifies a new class of oomycete effector associated with host adaptation.</title>
        <authorList>
            <person name="Gaulin E."/>
        </authorList>
    </citation>
    <scope>NUCLEOTIDE SEQUENCE [LARGE SCALE GENOMIC DNA]</scope>
    <source>
        <strain evidence="3 4">ATCC 201684</strain>
    </source>
</reference>